<evidence type="ECO:0000256" key="5">
    <source>
        <dbReference type="ARBA" id="ARBA00022801"/>
    </source>
</evidence>
<comment type="domain">
    <text evidence="15">The C-terminal domain has nuclease activity and interacts with RecD. It interacts with RecA, facilitating its loading onto ssDNA.</text>
</comment>
<comment type="miscellaneous">
    <text evidence="15">In the RecBCD complex, RecB has a slow 3'-5' helicase, an exonuclease activity and loads RecA onto ssDNA, RecD has a fast 5'-3' helicase activity, while RecC stimulates the ATPase and processivity of the RecB helicase and contributes to recognition of the Chi site.</text>
</comment>
<keyword evidence="11 15" id="KW-0234">DNA repair</keyword>
<dbReference type="InterPro" id="IPR014016">
    <property type="entry name" value="UvrD-like_ATP-bd"/>
</dbReference>
<keyword evidence="9 15" id="KW-0460">Magnesium</keyword>
<proteinExistence type="inferred from homology"/>
<feature type="binding site" evidence="15">
    <location>
        <position position="918"/>
    </location>
    <ligand>
        <name>Mg(2+)</name>
        <dbReference type="ChEBI" id="CHEBI:18420"/>
    </ligand>
</feature>
<keyword evidence="4 15" id="KW-0227">DNA damage</keyword>
<feature type="active site" description="For nuclease activity" evidence="15">
    <location>
        <position position="1048"/>
    </location>
</feature>
<feature type="domain" description="UvrD-like helicase C-terminal" evidence="18">
    <location>
        <begin position="461"/>
        <end position="734"/>
    </location>
</feature>
<dbReference type="CDD" id="cd22352">
    <property type="entry name" value="RecB_C-like"/>
    <property type="match status" value="1"/>
</dbReference>
<evidence type="ECO:0000256" key="9">
    <source>
        <dbReference type="ARBA" id="ARBA00022842"/>
    </source>
</evidence>
<evidence type="ECO:0000256" key="12">
    <source>
        <dbReference type="ARBA" id="ARBA00023235"/>
    </source>
</evidence>
<evidence type="ECO:0000256" key="10">
    <source>
        <dbReference type="ARBA" id="ARBA00023125"/>
    </source>
</evidence>
<evidence type="ECO:0000313" key="19">
    <source>
        <dbReference type="EMBL" id="GAA4504118.1"/>
    </source>
</evidence>
<protein>
    <recommendedName>
        <fullName evidence="15">RecBCD enzyme subunit RecB</fullName>
        <ecNumber evidence="15">3.1.11.5</ecNumber>
        <ecNumber evidence="15">5.6.2.4</ecNumber>
    </recommendedName>
    <alternativeName>
        <fullName evidence="15">DNA 3'-5' helicase subunit RecB</fullName>
    </alternativeName>
    <alternativeName>
        <fullName evidence="15">Exonuclease V subunit RecB</fullName>
        <shortName evidence="15">ExoV subunit RecB</shortName>
    </alternativeName>
    <alternativeName>
        <fullName evidence="15">Helicase/nuclease RecBCD subunit RecB</fullName>
    </alternativeName>
</protein>
<keyword evidence="7 15" id="KW-0269">Exonuclease</keyword>
<feature type="binding site" evidence="16">
    <location>
        <begin position="20"/>
        <end position="27"/>
    </location>
    <ligand>
        <name>ATP</name>
        <dbReference type="ChEBI" id="CHEBI:30616"/>
    </ligand>
</feature>
<dbReference type="Proteomes" id="UP001501321">
    <property type="component" value="Unassembled WGS sequence"/>
</dbReference>
<evidence type="ECO:0000256" key="15">
    <source>
        <dbReference type="HAMAP-Rule" id="MF_01485"/>
    </source>
</evidence>
<dbReference type="Pfam" id="PF12705">
    <property type="entry name" value="PDDEXK_1"/>
    <property type="match status" value="1"/>
</dbReference>
<dbReference type="Gene3D" id="3.90.320.10">
    <property type="match status" value="1"/>
</dbReference>
<dbReference type="Pfam" id="PF13361">
    <property type="entry name" value="UvrD_C"/>
    <property type="match status" value="1"/>
</dbReference>
<dbReference type="PANTHER" id="PTHR11070">
    <property type="entry name" value="UVRD / RECB / PCRA DNA HELICASE FAMILY MEMBER"/>
    <property type="match status" value="1"/>
</dbReference>
<dbReference type="InterPro" id="IPR014017">
    <property type="entry name" value="DNA_helicase_UvrD-like_C"/>
</dbReference>
<keyword evidence="12 15" id="KW-0413">Isomerase</keyword>
<comment type="cofactor">
    <cofactor evidence="15">
        <name>Mg(2+)</name>
        <dbReference type="ChEBI" id="CHEBI:18420"/>
    </cofactor>
    <text evidence="15">Binds 1 Mg(2+) ion per subunit.</text>
</comment>
<dbReference type="Pfam" id="PF00580">
    <property type="entry name" value="UvrD-helicase"/>
    <property type="match status" value="2"/>
</dbReference>
<accession>A0ABP8QMF4</accession>
<evidence type="ECO:0000256" key="7">
    <source>
        <dbReference type="ARBA" id="ARBA00022839"/>
    </source>
</evidence>
<dbReference type="SUPFAM" id="SSF52980">
    <property type="entry name" value="Restriction endonuclease-like"/>
    <property type="match status" value="1"/>
</dbReference>
<evidence type="ECO:0000256" key="13">
    <source>
        <dbReference type="ARBA" id="ARBA00034617"/>
    </source>
</evidence>
<comment type="function">
    <text evidence="15">A helicase/nuclease that prepares dsDNA breaks (DSB) for recombinational DNA repair. Binds to DSBs and unwinds DNA via a highly rapid and processive ATP-dependent bidirectional helicase activity. Unwinds dsDNA until it encounters a Chi (crossover hotspot instigator) sequence from the 3' direction. Cuts ssDNA a few nucleotides 3' to the Chi site. The properties and activities of the enzyme are changed at Chi. The Chi-altered holoenzyme produces a long 3'-ssDNA overhang and facilitates RecA-binding to the ssDNA for homologous DNA recombination and repair. Holoenzyme degrades any linearized DNA that is unable to undergo homologous recombination. In the holoenzyme this subunit contributes ATPase, 3'-5' helicase, exonuclease activity and loads RecA onto ssDNA.</text>
</comment>
<dbReference type="InterPro" id="IPR038726">
    <property type="entry name" value="PDDEXK_AddAB-type"/>
</dbReference>
<name>A0ABP8QMF4_9GAMM</name>
<evidence type="ECO:0000256" key="16">
    <source>
        <dbReference type="PROSITE-ProRule" id="PRU00560"/>
    </source>
</evidence>
<evidence type="ECO:0000256" key="11">
    <source>
        <dbReference type="ARBA" id="ARBA00023204"/>
    </source>
</evidence>
<sequence>MSRILDIPGFPLRQARLIEASAGTGKTYTITGLYLRLLLGRDGPEDFGLPLTVDKILVVTFTEAATAELRGRILARIRAARKAFDSGEAQGDELIAALLAGSPDRAQEARRLLVAERQMDEAAIFTIHGFCQRMLRHNAFESGALFETEFVGDDQRLRFEAVADFWRQQLYGASRAQVAAVRECWASPQDLLAELNPQLATQALHCKVSGRDWRLALAEGLARIDAFKAQWRAAAADLPDVLAASGLDKRSYSARNLPNWLTQVGQWALTDTLELSLPDNLYRFGQALLCEKSPKGAPPAHPLFAAVDALLADKPDIRGPLLAQALDEVRRRMAQAKSQRQQLSFDDLLTGLDVALAGPAGAGLAARIREQYPVAMIDEFQDTDPLQYRIFATLYRGRPECGLYLIGDPKQAIYGFRGADIFTYMQARAEVSDHYTLETNFRSTTELVAAVNGLFAQAASPFIYDQAIPFAPVRAKGKSDTLSLDGAPLPPLPYVLAPEPLAGGAYRQQMARAAAAQIHAWLLAAQQGRLKLGDRPLVPGDIAVLVRTGGEAAELRRCLDALAIGSVYLSSRDSVFATAEAEDLRRLLNACLHPSDEGCLRSALASRLLGWSMGQLAALNEDEALWEETVALFRQWGKLWQRQGVLPMLRQLLFHYRIPAQLLQAPDGERRLTDLLHLGELLQQAAATLAGEHALLRWFQAQCLAPDGNAEEQQLRLESERHLVQVVTIHKSKGLQYPLVLLPFIGAWRVTSQANYHENGQSVWDLQADEAALEKAEQERLAEDLRLLYVALTRGVYLTWLGLAEVKVKPAGAGNAFMHLLPDGASLAERLAATKVSGLVPWDPLPWPAAGQLSRSAVAPHWQARQFARRLDRHWQVTSYSALVANTPHVGLPAPAPEAPRLDALGFPRGARAGTFLHSLLEGLDFGLPAGKALQDWIDERLTGVRLAADWQAEPWRPVLHDWLLEVLEAQLQPGLRLRDLPPQRTLAELEFLLPLAPLQAPALSRLLAQHDPLSAQAPALNFEDIQGMLKGFIDLVFEHQGRFYVVDYKSNYLGELPEQYQGEALAQAMLAHRYDLQYQIYSLALHRYLSTRLADYDYELHMGGVCYLFLRGMQAGQGSGVYFTRPSLEFIQALDRLFAGADHD</sequence>
<dbReference type="Gene3D" id="3.40.50.300">
    <property type="entry name" value="P-loop containing nucleotide triphosphate hydrolases"/>
    <property type="match status" value="2"/>
</dbReference>
<keyword evidence="6 15" id="KW-0347">Helicase</keyword>
<dbReference type="PROSITE" id="PS51217">
    <property type="entry name" value="UVRD_HELICASE_CTER"/>
    <property type="match status" value="1"/>
</dbReference>
<reference evidence="20" key="1">
    <citation type="journal article" date="2019" name="Int. J. Syst. Evol. Microbiol.">
        <title>The Global Catalogue of Microorganisms (GCM) 10K type strain sequencing project: providing services to taxonomists for standard genome sequencing and annotation.</title>
        <authorList>
            <consortium name="The Broad Institute Genomics Platform"/>
            <consortium name="The Broad Institute Genome Sequencing Center for Infectious Disease"/>
            <person name="Wu L."/>
            <person name="Ma J."/>
        </authorList>
    </citation>
    <scope>NUCLEOTIDE SEQUENCE [LARGE SCALE GENOMIC DNA]</scope>
    <source>
        <strain evidence="20">JCM 32226</strain>
    </source>
</reference>
<dbReference type="RefSeq" id="WP_345014865.1">
    <property type="nucleotide sequence ID" value="NZ_BAABFC010000029.1"/>
</dbReference>
<dbReference type="HAMAP" id="MF_01485">
    <property type="entry name" value="RecB"/>
    <property type="match status" value="1"/>
</dbReference>
<dbReference type="Gene3D" id="1.10.486.10">
    <property type="entry name" value="PCRA, domain 4"/>
    <property type="match status" value="1"/>
</dbReference>
<keyword evidence="3 15" id="KW-0547">Nucleotide-binding</keyword>
<keyword evidence="8 15" id="KW-0067">ATP-binding</keyword>
<dbReference type="InterPro" id="IPR000212">
    <property type="entry name" value="DNA_helicase_UvrD/REP"/>
</dbReference>
<evidence type="ECO:0000256" key="3">
    <source>
        <dbReference type="ARBA" id="ARBA00022741"/>
    </source>
</evidence>
<comment type="subunit">
    <text evidence="15">Heterotrimer of RecB, RecC and RecD. All subunits contribute to DNA-binding. Interacts with RecA.</text>
</comment>
<comment type="catalytic activity">
    <reaction evidence="15">
        <text>Exonucleolytic cleavage (in the presence of ATP) in either 5'- to 3'- or 3'- to 5'-direction to yield 5'-phosphooligonucleotides.</text>
        <dbReference type="EC" id="3.1.11.5"/>
    </reaction>
</comment>
<comment type="catalytic activity">
    <reaction evidence="13 15">
        <text>Couples ATP hydrolysis with the unwinding of duplex DNA by translocating in the 3'-5' direction.</text>
        <dbReference type="EC" id="5.6.2.4"/>
    </reaction>
</comment>
<comment type="domain">
    <text evidence="15">The N-terminal DNA-binding domain is a ssDNA-dependent ATPase and has ATP-dependent 3'-5' helicase function. This domain interacts with RecC.</text>
</comment>
<evidence type="ECO:0000256" key="4">
    <source>
        <dbReference type="ARBA" id="ARBA00022763"/>
    </source>
</evidence>
<keyword evidence="10 15" id="KW-0238">DNA-binding</keyword>
<keyword evidence="1 15" id="KW-0540">Nuclease</keyword>
<dbReference type="Gene3D" id="1.10.3170.10">
    <property type="entry name" value="Recbcd, chain B, domain 2"/>
    <property type="match status" value="1"/>
</dbReference>
<dbReference type="InterPro" id="IPR011335">
    <property type="entry name" value="Restrct_endonuc-II-like"/>
</dbReference>
<dbReference type="InterPro" id="IPR004586">
    <property type="entry name" value="RecB"/>
</dbReference>
<evidence type="ECO:0000256" key="6">
    <source>
        <dbReference type="ARBA" id="ARBA00022806"/>
    </source>
</evidence>
<keyword evidence="20" id="KW-1185">Reference proteome</keyword>
<comment type="similarity">
    <text evidence="15">Belongs to the helicase family. UvrD subfamily.</text>
</comment>
<evidence type="ECO:0000259" key="18">
    <source>
        <dbReference type="PROSITE" id="PS51217"/>
    </source>
</evidence>
<dbReference type="PROSITE" id="PS51198">
    <property type="entry name" value="UVRD_HELICASE_ATP_BIND"/>
    <property type="match status" value="1"/>
</dbReference>
<dbReference type="EC" id="5.6.2.4" evidence="15"/>
<comment type="catalytic activity">
    <reaction evidence="14 15">
        <text>ATP + H2O = ADP + phosphate + H(+)</text>
        <dbReference type="Rhea" id="RHEA:13065"/>
        <dbReference type="ChEBI" id="CHEBI:15377"/>
        <dbReference type="ChEBI" id="CHEBI:15378"/>
        <dbReference type="ChEBI" id="CHEBI:30616"/>
        <dbReference type="ChEBI" id="CHEBI:43474"/>
        <dbReference type="ChEBI" id="CHEBI:456216"/>
        <dbReference type="EC" id="5.6.2.4"/>
    </reaction>
</comment>
<feature type="binding site" evidence="15">
    <location>
        <position position="1048"/>
    </location>
    <ligand>
        <name>Mg(2+)</name>
        <dbReference type="ChEBI" id="CHEBI:18420"/>
    </ligand>
</feature>
<evidence type="ECO:0000256" key="2">
    <source>
        <dbReference type="ARBA" id="ARBA00022723"/>
    </source>
</evidence>
<dbReference type="NCBIfam" id="TIGR00609">
    <property type="entry name" value="recB"/>
    <property type="match status" value="1"/>
</dbReference>
<feature type="domain" description="UvrD-like helicase ATP-binding" evidence="17">
    <location>
        <begin position="1"/>
        <end position="444"/>
    </location>
</feature>
<feature type="region of interest" description="Nuclease activity, interacts with RecD and RecA" evidence="15">
    <location>
        <begin position="874"/>
        <end position="1145"/>
    </location>
</feature>
<dbReference type="InterPro" id="IPR027417">
    <property type="entry name" value="P-loop_NTPase"/>
</dbReference>
<feature type="region of interest" description="DNA-binding and helicase activity, interacts with RecC" evidence="15">
    <location>
        <begin position="1"/>
        <end position="828"/>
    </location>
</feature>
<evidence type="ECO:0000256" key="8">
    <source>
        <dbReference type="ARBA" id="ARBA00022840"/>
    </source>
</evidence>
<dbReference type="EC" id="3.1.11.5" evidence="15"/>
<feature type="binding site" evidence="15">
    <location>
        <position position="1035"/>
    </location>
    <ligand>
        <name>Mg(2+)</name>
        <dbReference type="ChEBI" id="CHEBI:18420"/>
    </ligand>
</feature>
<evidence type="ECO:0000256" key="1">
    <source>
        <dbReference type="ARBA" id="ARBA00022722"/>
    </source>
</evidence>
<keyword evidence="2 15" id="KW-0479">Metal-binding</keyword>
<comment type="caution">
    <text evidence="19">The sequence shown here is derived from an EMBL/GenBank/DDBJ whole genome shotgun (WGS) entry which is preliminary data.</text>
</comment>
<dbReference type="EMBL" id="BAABFC010000029">
    <property type="protein sequence ID" value="GAA4504118.1"/>
    <property type="molecule type" value="Genomic_DNA"/>
</dbReference>
<keyword evidence="5 15" id="KW-0378">Hydrolase</keyword>
<dbReference type="InterPro" id="IPR011604">
    <property type="entry name" value="PDDEXK-like_dom_sf"/>
</dbReference>
<organism evidence="19 20">
    <name type="scientific">Pseudaeromonas paramecii</name>
    <dbReference type="NCBI Taxonomy" id="2138166"/>
    <lineage>
        <taxon>Bacteria</taxon>
        <taxon>Pseudomonadati</taxon>
        <taxon>Pseudomonadota</taxon>
        <taxon>Gammaproteobacteria</taxon>
        <taxon>Aeromonadales</taxon>
        <taxon>Aeromonadaceae</taxon>
        <taxon>Pseudaeromonas</taxon>
    </lineage>
</organism>
<dbReference type="PANTHER" id="PTHR11070:SF23">
    <property type="entry name" value="RECBCD ENZYME SUBUNIT RECB"/>
    <property type="match status" value="1"/>
</dbReference>
<gene>
    <name evidence="15 19" type="primary">recB</name>
    <name evidence="19" type="ORF">GCM10023095_31480</name>
</gene>
<evidence type="ECO:0000256" key="14">
    <source>
        <dbReference type="ARBA" id="ARBA00048988"/>
    </source>
</evidence>
<evidence type="ECO:0000313" key="20">
    <source>
        <dbReference type="Proteomes" id="UP001501321"/>
    </source>
</evidence>
<evidence type="ECO:0000259" key="17">
    <source>
        <dbReference type="PROSITE" id="PS51198"/>
    </source>
</evidence>
<dbReference type="SUPFAM" id="SSF52540">
    <property type="entry name" value="P-loop containing nucleoside triphosphate hydrolases"/>
    <property type="match status" value="1"/>
</dbReference>